<dbReference type="STRING" id="1109443.G4T6H7"/>
<gene>
    <name evidence="3" type="ORF">PIIN_00735</name>
</gene>
<dbReference type="PANTHER" id="PTHR28094:SF1">
    <property type="entry name" value="MEIOTICALLY UP-REGULATED GENE 113 PROTEIN"/>
    <property type="match status" value="1"/>
</dbReference>
<dbReference type="Proteomes" id="UP000007148">
    <property type="component" value="Unassembled WGS sequence"/>
</dbReference>
<feature type="compositionally biased region" description="Pro residues" evidence="1">
    <location>
        <begin position="74"/>
        <end position="89"/>
    </location>
</feature>
<comment type="caution">
    <text evidence="3">The sequence shown here is derived from an EMBL/GenBank/DDBJ whole genome shotgun (WGS) entry which is preliminary data.</text>
</comment>
<dbReference type="InParanoid" id="G4T6H7"/>
<dbReference type="InterPro" id="IPR018306">
    <property type="entry name" value="Phage_T5_Orf172_DNA-bd"/>
</dbReference>
<evidence type="ECO:0000259" key="2">
    <source>
        <dbReference type="Pfam" id="PF10544"/>
    </source>
</evidence>
<feature type="compositionally biased region" description="Pro residues" evidence="1">
    <location>
        <begin position="96"/>
        <end position="108"/>
    </location>
</feature>
<keyword evidence="4" id="KW-1185">Reference proteome</keyword>
<feature type="domain" description="Bacteriophage T5 Orf172 DNA-binding" evidence="2">
    <location>
        <begin position="259"/>
        <end position="344"/>
    </location>
</feature>
<dbReference type="eggNOG" id="ENOG502QWMU">
    <property type="taxonomic scope" value="Eukaryota"/>
</dbReference>
<dbReference type="OrthoDB" id="2417614at2759"/>
<accession>G4T6H7</accession>
<dbReference type="EMBL" id="CAFZ01000007">
    <property type="protein sequence ID" value="CCA66896.1"/>
    <property type="molecule type" value="Genomic_DNA"/>
</dbReference>
<feature type="region of interest" description="Disordered" evidence="1">
    <location>
        <begin position="1"/>
        <end position="164"/>
    </location>
</feature>
<protein>
    <recommendedName>
        <fullName evidence="2">Bacteriophage T5 Orf172 DNA-binding domain-containing protein</fullName>
    </recommendedName>
</protein>
<reference evidence="3 4" key="1">
    <citation type="journal article" date="2011" name="PLoS Pathog.">
        <title>Endophytic Life Strategies Decoded by Genome and Transcriptome Analyses of the Mutualistic Root Symbiont Piriformospora indica.</title>
        <authorList>
            <person name="Zuccaro A."/>
            <person name="Lahrmann U."/>
            <person name="Guldener U."/>
            <person name="Langen G."/>
            <person name="Pfiffi S."/>
            <person name="Biedenkopf D."/>
            <person name="Wong P."/>
            <person name="Samans B."/>
            <person name="Grimm C."/>
            <person name="Basiewicz M."/>
            <person name="Murat C."/>
            <person name="Martin F."/>
            <person name="Kogel K.H."/>
        </authorList>
    </citation>
    <scope>NUCLEOTIDE SEQUENCE [LARGE SCALE GENOMIC DNA]</scope>
    <source>
        <strain evidence="3 4">DSM 11827</strain>
    </source>
</reference>
<dbReference type="HOGENOM" id="CLU_020641_1_0_1"/>
<feature type="region of interest" description="Disordered" evidence="1">
    <location>
        <begin position="351"/>
        <end position="380"/>
    </location>
</feature>
<sequence length="426" mass="47097">MADSRKPPAFPVPRTNAPQVDDLADKMQNMRFAPPNYPPSGWTGGFNPQQLPLSELSKHDPYLAANQRPAFNKPLPPAPPNNYPAPSAPPGGLYPALPPPSMPTPEPFQPSKSDSSLPVRKGTRRTSYPIPLSPSIDAPPSLPSSSKPRPTRRRTGSDDGDGIQCAGITKAGKRCTRKVKAAPPFSSNLDPLESDEGVERFCFQHTKEILSQTGFFPSKPLSAMVSFDTWISDELQEDTRVALRAEMEKPVSAADNVDGYIYCYQIINVDTPNHVHLKVGRSNNFVSRVGQWEKQCRSKQLVLRGCWPFDPNSSNLKGKMQQGEKGPHVNRLERLIHLELADIAKNAPYLRPGWPGPTTGPDVGTSKKKKKEPDVSLSGKPCPDCSRVHKEIFTFVKATGELENAEWQKIVLPVIEKWGHFVQDYL</sequence>
<dbReference type="OMA" id="YKGREWD"/>
<dbReference type="InterPro" id="IPR053006">
    <property type="entry name" value="Meiosis_regulatory"/>
</dbReference>
<name>G4T6H7_SERID</name>
<organism evidence="3 4">
    <name type="scientific">Serendipita indica (strain DSM 11827)</name>
    <name type="common">Root endophyte fungus</name>
    <name type="synonym">Piriformospora indica</name>
    <dbReference type="NCBI Taxonomy" id="1109443"/>
    <lineage>
        <taxon>Eukaryota</taxon>
        <taxon>Fungi</taxon>
        <taxon>Dikarya</taxon>
        <taxon>Basidiomycota</taxon>
        <taxon>Agaricomycotina</taxon>
        <taxon>Agaricomycetes</taxon>
        <taxon>Sebacinales</taxon>
        <taxon>Serendipitaceae</taxon>
        <taxon>Serendipita</taxon>
    </lineage>
</organism>
<dbReference type="AlphaFoldDB" id="G4T6H7"/>
<evidence type="ECO:0000313" key="3">
    <source>
        <dbReference type="EMBL" id="CCA66896.1"/>
    </source>
</evidence>
<evidence type="ECO:0000313" key="4">
    <source>
        <dbReference type="Proteomes" id="UP000007148"/>
    </source>
</evidence>
<dbReference type="Pfam" id="PF10544">
    <property type="entry name" value="T5orf172"/>
    <property type="match status" value="1"/>
</dbReference>
<proteinExistence type="predicted"/>
<evidence type="ECO:0000256" key="1">
    <source>
        <dbReference type="SAM" id="MobiDB-lite"/>
    </source>
</evidence>
<dbReference type="PANTHER" id="PTHR28094">
    <property type="entry name" value="MEIOTICALLY UP-REGULATED GENE 113 PROTEIN"/>
    <property type="match status" value="1"/>
</dbReference>